<organism evidence="4 5">
    <name type="scientific">Flavobacterium magnum</name>
    <dbReference type="NCBI Taxonomy" id="2162713"/>
    <lineage>
        <taxon>Bacteria</taxon>
        <taxon>Pseudomonadati</taxon>
        <taxon>Bacteroidota</taxon>
        <taxon>Flavobacteriia</taxon>
        <taxon>Flavobacteriales</taxon>
        <taxon>Flavobacteriaceae</taxon>
        <taxon>Flavobacterium</taxon>
    </lineage>
</organism>
<dbReference type="OrthoDB" id="9808602at2"/>
<dbReference type="GO" id="GO:0016780">
    <property type="term" value="F:phosphotransferase activity, for other substituted phosphate groups"/>
    <property type="evidence" value="ECO:0007669"/>
    <property type="project" value="TreeGrafter"/>
</dbReference>
<evidence type="ECO:0000256" key="1">
    <source>
        <dbReference type="ARBA" id="ARBA00006464"/>
    </source>
</evidence>
<accession>A0A2S0RAR9</accession>
<feature type="domain" description="Bacterial sugar transferase" evidence="3">
    <location>
        <begin position="4"/>
        <end position="194"/>
    </location>
</feature>
<dbReference type="PANTHER" id="PTHR30576">
    <property type="entry name" value="COLANIC BIOSYNTHESIS UDP-GLUCOSE LIPID CARRIER TRANSFERASE"/>
    <property type="match status" value="1"/>
</dbReference>
<gene>
    <name evidence="4" type="ORF">HYN48_00195</name>
</gene>
<feature type="transmembrane region" description="Helical" evidence="2">
    <location>
        <begin position="6"/>
        <end position="31"/>
    </location>
</feature>
<protein>
    <recommendedName>
        <fullName evidence="3">Bacterial sugar transferase domain-containing protein</fullName>
    </recommendedName>
</protein>
<dbReference type="KEGG" id="fmg:HYN48_00195"/>
<dbReference type="RefSeq" id="WP_108369217.1">
    <property type="nucleotide sequence ID" value="NZ_CP028811.1"/>
</dbReference>
<keyword evidence="2" id="KW-1133">Transmembrane helix</keyword>
<proteinExistence type="inferred from homology"/>
<name>A0A2S0RAR9_9FLAO</name>
<keyword evidence="2" id="KW-0812">Transmembrane</keyword>
<dbReference type="InterPro" id="IPR003362">
    <property type="entry name" value="Bact_transf"/>
</dbReference>
<evidence type="ECO:0000256" key="2">
    <source>
        <dbReference type="SAM" id="Phobius"/>
    </source>
</evidence>
<evidence type="ECO:0000313" key="4">
    <source>
        <dbReference type="EMBL" id="AWA28625.1"/>
    </source>
</evidence>
<dbReference type="PANTHER" id="PTHR30576:SF20">
    <property type="entry name" value="QUINOVOSAMINEPHOSPHOTRANSFERAE-RELATED"/>
    <property type="match status" value="1"/>
</dbReference>
<evidence type="ECO:0000259" key="3">
    <source>
        <dbReference type="Pfam" id="PF02397"/>
    </source>
</evidence>
<dbReference type="Pfam" id="PF02397">
    <property type="entry name" value="Bac_transf"/>
    <property type="match status" value="1"/>
</dbReference>
<dbReference type="EMBL" id="CP028811">
    <property type="protein sequence ID" value="AWA28625.1"/>
    <property type="molecule type" value="Genomic_DNA"/>
</dbReference>
<comment type="similarity">
    <text evidence="1">Belongs to the bacterial sugar transferase family.</text>
</comment>
<evidence type="ECO:0000313" key="5">
    <source>
        <dbReference type="Proteomes" id="UP000244193"/>
    </source>
</evidence>
<keyword evidence="2" id="KW-0472">Membrane</keyword>
<dbReference type="Proteomes" id="UP000244193">
    <property type="component" value="Chromosome"/>
</dbReference>
<reference evidence="4 5" key="1">
    <citation type="submission" date="2018-04" db="EMBL/GenBank/DDBJ databases">
        <title>Genome sequencing of Flavobacterium sp. HYN0048.</title>
        <authorList>
            <person name="Yi H."/>
            <person name="Baek C."/>
        </authorList>
    </citation>
    <scope>NUCLEOTIDE SEQUENCE [LARGE SCALE GENOMIC DNA]</scope>
    <source>
        <strain evidence="4 5">HYN0048</strain>
    </source>
</reference>
<keyword evidence="5" id="KW-1185">Reference proteome</keyword>
<sequence>MLIRIFDILISTVAAIIVLPLLFVLAIVMVIRQGFPVFFSQKRVGRDFRPFEIYKLRTMKKSSEDELGLTKGLHDERITPIGLVLRKYKIDELPQLFNILAGDMSVVGPRPQVPFYAEKFRHYYERVLMRKPGLLSPSAIKFSNEEELLDKVSDPVAYYEQTLVPVKCEMDIELVNGFNLKKYFSVLTAYFKKVIFKT</sequence>
<dbReference type="AlphaFoldDB" id="A0A2S0RAR9"/>